<protein>
    <submittedName>
        <fullName evidence="2 4">Uncharacterized protein</fullName>
    </submittedName>
</protein>
<organism evidence="4">
    <name type="scientific">Taenia asiatica</name>
    <name type="common">Asian tapeworm</name>
    <dbReference type="NCBI Taxonomy" id="60517"/>
    <lineage>
        <taxon>Eukaryota</taxon>
        <taxon>Metazoa</taxon>
        <taxon>Spiralia</taxon>
        <taxon>Lophotrochozoa</taxon>
        <taxon>Platyhelminthes</taxon>
        <taxon>Cestoda</taxon>
        <taxon>Eucestoda</taxon>
        <taxon>Cyclophyllidea</taxon>
        <taxon>Taeniidae</taxon>
        <taxon>Taenia</taxon>
    </lineage>
</organism>
<keyword evidence="3" id="KW-1185">Reference proteome</keyword>
<evidence type="ECO:0000256" key="1">
    <source>
        <dbReference type="SAM" id="MobiDB-lite"/>
    </source>
</evidence>
<dbReference type="AlphaFoldDB" id="A0A0R3VVG6"/>
<proteinExistence type="predicted"/>
<evidence type="ECO:0000313" key="3">
    <source>
        <dbReference type="Proteomes" id="UP000282613"/>
    </source>
</evidence>
<gene>
    <name evidence="2" type="ORF">TASK_LOCUS1380</name>
</gene>
<dbReference type="WBParaSite" id="TASK_0000137901-mRNA-1">
    <property type="protein sequence ID" value="TASK_0000137901-mRNA-1"/>
    <property type="gene ID" value="TASK_0000137901"/>
</dbReference>
<reference evidence="4" key="1">
    <citation type="submission" date="2017-02" db="UniProtKB">
        <authorList>
            <consortium name="WormBaseParasite"/>
        </authorList>
    </citation>
    <scope>IDENTIFICATION</scope>
</reference>
<dbReference type="EMBL" id="UYRS01000338">
    <property type="protein sequence ID" value="VDK22947.1"/>
    <property type="molecule type" value="Genomic_DNA"/>
</dbReference>
<evidence type="ECO:0000313" key="4">
    <source>
        <dbReference type="WBParaSite" id="TASK_0000137901-mRNA-1"/>
    </source>
</evidence>
<sequence length="76" mass="7607">MAHSTLRTRVAWLSEFDRGDGVQISHGSIICGAHLRGWRCVVWKCLRRWGVGVGGRGTSGGGGGGGGGGVGGGGGD</sequence>
<dbReference type="Proteomes" id="UP000282613">
    <property type="component" value="Unassembled WGS sequence"/>
</dbReference>
<name>A0A0R3VVG6_TAEAS</name>
<accession>A0A0R3VVG6</accession>
<reference evidence="2 3" key="2">
    <citation type="submission" date="2018-11" db="EMBL/GenBank/DDBJ databases">
        <authorList>
            <consortium name="Pathogen Informatics"/>
        </authorList>
    </citation>
    <scope>NUCLEOTIDE SEQUENCE [LARGE SCALE GENOMIC DNA]</scope>
</reference>
<feature type="region of interest" description="Disordered" evidence="1">
    <location>
        <begin position="55"/>
        <end position="76"/>
    </location>
</feature>
<evidence type="ECO:0000313" key="2">
    <source>
        <dbReference type="EMBL" id="VDK22947.1"/>
    </source>
</evidence>